<organism evidence="1 2">
    <name type="scientific">Clostridium novyi A str. 4552</name>
    <dbReference type="NCBI Taxonomy" id="1444289"/>
    <lineage>
        <taxon>Bacteria</taxon>
        <taxon>Bacillati</taxon>
        <taxon>Bacillota</taxon>
        <taxon>Clostridia</taxon>
        <taxon>Eubacteriales</taxon>
        <taxon>Clostridiaceae</taxon>
        <taxon>Clostridium</taxon>
    </lineage>
</organism>
<gene>
    <name evidence="1" type="ORF">Z968_06495</name>
</gene>
<evidence type="ECO:0000313" key="1">
    <source>
        <dbReference type="EMBL" id="KGM96450.1"/>
    </source>
</evidence>
<dbReference type="EMBL" id="JENJ01000022">
    <property type="protein sequence ID" value="KGM96450.1"/>
    <property type="molecule type" value="Genomic_DNA"/>
</dbReference>
<protein>
    <recommendedName>
        <fullName evidence="3">Right handed beta helix domain-containing protein</fullName>
    </recommendedName>
</protein>
<proteinExistence type="predicted"/>
<name>A0A0A0I9Z2_CLONO</name>
<accession>A0A0A0I9Z2</accession>
<dbReference type="Proteomes" id="UP000030012">
    <property type="component" value="Unassembled WGS sequence"/>
</dbReference>
<dbReference type="RefSeq" id="WP_039254851.1">
    <property type="nucleotide sequence ID" value="NZ_JENJ01000022.1"/>
</dbReference>
<evidence type="ECO:0000313" key="2">
    <source>
        <dbReference type="Proteomes" id="UP000030012"/>
    </source>
</evidence>
<sequence length="78" mass="8796">IYFNGSGIIENCILKKSSIGIEASNRYENEKLIIYSNVVLNNMESIIIEDTTPNKIEVLNNHLINNGKDIQCKNSLNI</sequence>
<reference evidence="1 2" key="1">
    <citation type="submission" date="2014-01" db="EMBL/GenBank/DDBJ databases">
        <title>Plasmidome dynamics in the species complex Clostridium novyi sensu lato converts strains of independent lineages into distinctly different pathogens.</title>
        <authorList>
            <person name="Skarin H."/>
            <person name="Segerman B."/>
        </authorList>
    </citation>
    <scope>NUCLEOTIDE SEQUENCE [LARGE SCALE GENOMIC DNA]</scope>
    <source>
        <strain evidence="1 2">4552</strain>
    </source>
</reference>
<evidence type="ECO:0008006" key="3">
    <source>
        <dbReference type="Google" id="ProtNLM"/>
    </source>
</evidence>
<dbReference type="AlphaFoldDB" id="A0A0A0I9Z2"/>
<comment type="caution">
    <text evidence="1">The sequence shown here is derived from an EMBL/GenBank/DDBJ whole genome shotgun (WGS) entry which is preliminary data.</text>
</comment>
<feature type="non-terminal residue" evidence="1">
    <location>
        <position position="1"/>
    </location>
</feature>